<dbReference type="Pfam" id="PF19458">
    <property type="entry name" value="DUF5995"/>
    <property type="match status" value="1"/>
</dbReference>
<sequence length="251" mass="28556">MIQTLEQVIDRLDAIVQESVAKSSPLGYFAALYKRVTIEVRDAIERGEFEDPLRMEKLDILFANRYIDAYEARQEGKAHSDSWAFAFEEASDRKLTTLQHLMLGMNAHISLDLGIAAAQAGHSDPLSLKKDFCHINTILESLIDDTQKRLTRMFRLFGLADRLLGPIDETLSIFSIGYARDKAWTQTLELCLLDDLKQVEHIKARDKAVANFARHISHPPSRLARIILFFVRVFGKGSIKDRILILDKTSQ</sequence>
<comment type="caution">
    <text evidence="1">The sequence shown here is derived from an EMBL/GenBank/DDBJ whole genome shotgun (WGS) entry which is preliminary data.</text>
</comment>
<keyword evidence="2" id="KW-1185">Reference proteome</keyword>
<accession>A0A7X1B463</accession>
<evidence type="ECO:0000313" key="1">
    <source>
        <dbReference type="EMBL" id="MBC2605305.1"/>
    </source>
</evidence>
<protein>
    <submittedName>
        <fullName evidence="1">Uncharacterized protein</fullName>
    </submittedName>
</protein>
<evidence type="ECO:0000313" key="2">
    <source>
        <dbReference type="Proteomes" id="UP000526501"/>
    </source>
</evidence>
<dbReference type="RefSeq" id="WP_185659189.1">
    <property type="nucleotide sequence ID" value="NZ_CAWPOO010000006.1"/>
</dbReference>
<gene>
    <name evidence="1" type="ORF">H5P27_04530</name>
</gene>
<organism evidence="1 2">
    <name type="scientific">Pelagicoccus albus</name>
    <dbReference type="NCBI Taxonomy" id="415222"/>
    <lineage>
        <taxon>Bacteria</taxon>
        <taxon>Pseudomonadati</taxon>
        <taxon>Verrucomicrobiota</taxon>
        <taxon>Opitutia</taxon>
        <taxon>Puniceicoccales</taxon>
        <taxon>Pelagicoccaceae</taxon>
        <taxon>Pelagicoccus</taxon>
    </lineage>
</organism>
<dbReference type="Proteomes" id="UP000526501">
    <property type="component" value="Unassembled WGS sequence"/>
</dbReference>
<dbReference type="InterPro" id="IPR046037">
    <property type="entry name" value="DUF5995"/>
</dbReference>
<reference evidence="1 2" key="1">
    <citation type="submission" date="2020-07" db="EMBL/GenBank/DDBJ databases">
        <authorList>
            <person name="Feng X."/>
        </authorList>
    </citation>
    <scope>NUCLEOTIDE SEQUENCE [LARGE SCALE GENOMIC DNA]</scope>
    <source>
        <strain evidence="1 2">JCM23202</strain>
    </source>
</reference>
<name>A0A7X1B463_9BACT</name>
<dbReference type="AlphaFoldDB" id="A0A7X1B463"/>
<dbReference type="EMBL" id="JACHVC010000006">
    <property type="protein sequence ID" value="MBC2605305.1"/>
    <property type="molecule type" value="Genomic_DNA"/>
</dbReference>
<proteinExistence type="predicted"/>